<proteinExistence type="predicted"/>
<reference evidence="3 4" key="1">
    <citation type="submission" date="2015-01" db="EMBL/GenBank/DDBJ databases">
        <title>Enhanced salinomycin production by adjusting the supply of polyketide extender units in Streptomyce albus DSM 41398.</title>
        <authorList>
            <person name="Lu C."/>
        </authorList>
    </citation>
    <scope>NUCLEOTIDE SEQUENCE [LARGE SCALE GENOMIC DNA]</scope>
    <source>
        <strain evidence="4">ATCC 21838 / DSM 41398 / FERM P-419 / JCM 4703 / NBRC 107858</strain>
    </source>
</reference>
<evidence type="ECO:0000313" key="4">
    <source>
        <dbReference type="Proteomes" id="UP000031523"/>
    </source>
</evidence>
<protein>
    <recommendedName>
        <fullName evidence="2">Microcin J25-processing protein McjB C-terminal domain-containing protein</fullName>
    </recommendedName>
</protein>
<dbReference type="AlphaFoldDB" id="A0A0B5EK17"/>
<keyword evidence="4" id="KW-1185">Reference proteome</keyword>
<name>A0A0B5EK17_STRA4</name>
<dbReference type="InterPro" id="IPR053521">
    <property type="entry name" value="McjB-like"/>
</dbReference>
<dbReference type="NCBIfam" id="NF033537">
    <property type="entry name" value="lasso_biosyn_B2"/>
    <property type="match status" value="1"/>
</dbReference>
<evidence type="ECO:0000313" key="3">
    <source>
        <dbReference type="EMBL" id="AJE82648.1"/>
    </source>
</evidence>
<accession>A0A0B5EK17</accession>
<evidence type="ECO:0000259" key="2">
    <source>
        <dbReference type="Pfam" id="PF13471"/>
    </source>
</evidence>
<dbReference type="Proteomes" id="UP000031523">
    <property type="component" value="Chromosome"/>
</dbReference>
<gene>
    <name evidence="3" type="ORF">SLNWT_2272</name>
</gene>
<dbReference type="KEGG" id="sals:SLNWT_2272"/>
<organism evidence="3 4">
    <name type="scientific">Streptomyces albus (strain ATCC 21838 / DSM 41398 / FERM P-419 / JCM 4703 / NBRC 107858)</name>
    <dbReference type="NCBI Taxonomy" id="1081613"/>
    <lineage>
        <taxon>Bacteria</taxon>
        <taxon>Bacillati</taxon>
        <taxon>Actinomycetota</taxon>
        <taxon>Actinomycetes</taxon>
        <taxon>Kitasatosporales</taxon>
        <taxon>Streptomycetaceae</taxon>
        <taxon>Streptomyces</taxon>
    </lineage>
</organism>
<feature type="region of interest" description="Disordered" evidence="1">
    <location>
        <begin position="80"/>
        <end position="105"/>
    </location>
</feature>
<dbReference type="Pfam" id="PF13471">
    <property type="entry name" value="Transglut_core3"/>
    <property type="match status" value="1"/>
</dbReference>
<sequence length="243" mass="25666">MPELPRFATAPRHVRALDFGHVLVLIDYRSNHVQCLLPAAAAHWTATARTGRLDTMPAALATQLLTSALLVPRPTATPWTAPVAAPPAPPSWGGSEHPAGTSRPRARHRHSTTAAAALACVLAIKAAGPTRYAMQRLTTVVKAAASTCRRPATPAQATAAALAVRQACWYSPARTACLEESAATVILLATRRLSSTWCHGVAPDPIRLHAWVETEDGTPVAEPASTLAYTPALTIGGHHQHQP</sequence>
<feature type="domain" description="Microcin J25-processing protein McjB C-terminal" evidence="2">
    <location>
        <begin position="131"/>
        <end position="233"/>
    </location>
</feature>
<dbReference type="InterPro" id="IPR032708">
    <property type="entry name" value="McjB_C"/>
</dbReference>
<dbReference type="EMBL" id="CP010519">
    <property type="protein sequence ID" value="AJE82648.1"/>
    <property type="molecule type" value="Genomic_DNA"/>
</dbReference>
<evidence type="ECO:0000256" key="1">
    <source>
        <dbReference type="SAM" id="MobiDB-lite"/>
    </source>
</evidence>